<dbReference type="EMBL" id="JAHRHJ020000009">
    <property type="protein sequence ID" value="KAH9303456.1"/>
    <property type="molecule type" value="Genomic_DNA"/>
</dbReference>
<proteinExistence type="predicted"/>
<feature type="non-terminal residue" evidence="2">
    <location>
        <position position="58"/>
    </location>
</feature>
<gene>
    <name evidence="2" type="ORF">KI387_015039</name>
</gene>
<dbReference type="Proteomes" id="UP000824469">
    <property type="component" value="Unassembled WGS sequence"/>
</dbReference>
<reference evidence="2 3" key="1">
    <citation type="journal article" date="2021" name="Nat. Plants">
        <title>The Taxus genome provides insights into paclitaxel biosynthesis.</title>
        <authorList>
            <person name="Xiong X."/>
            <person name="Gou J."/>
            <person name="Liao Q."/>
            <person name="Li Y."/>
            <person name="Zhou Q."/>
            <person name="Bi G."/>
            <person name="Li C."/>
            <person name="Du R."/>
            <person name="Wang X."/>
            <person name="Sun T."/>
            <person name="Guo L."/>
            <person name="Liang H."/>
            <person name="Lu P."/>
            <person name="Wu Y."/>
            <person name="Zhang Z."/>
            <person name="Ro D.K."/>
            <person name="Shang Y."/>
            <person name="Huang S."/>
            <person name="Yan J."/>
        </authorList>
    </citation>
    <scope>NUCLEOTIDE SEQUENCE [LARGE SCALE GENOMIC DNA]</scope>
    <source>
        <strain evidence="2">Ta-2019</strain>
    </source>
</reference>
<comment type="caution">
    <text evidence="2">The sequence shown here is derived from an EMBL/GenBank/DDBJ whole genome shotgun (WGS) entry which is preliminary data.</text>
</comment>
<name>A0AA38CKX9_TAXCH</name>
<dbReference type="AlphaFoldDB" id="A0AA38CKX9"/>
<organism evidence="2 3">
    <name type="scientific">Taxus chinensis</name>
    <name type="common">Chinese yew</name>
    <name type="synonym">Taxus wallichiana var. chinensis</name>
    <dbReference type="NCBI Taxonomy" id="29808"/>
    <lineage>
        <taxon>Eukaryota</taxon>
        <taxon>Viridiplantae</taxon>
        <taxon>Streptophyta</taxon>
        <taxon>Embryophyta</taxon>
        <taxon>Tracheophyta</taxon>
        <taxon>Spermatophyta</taxon>
        <taxon>Pinopsida</taxon>
        <taxon>Pinidae</taxon>
        <taxon>Conifers II</taxon>
        <taxon>Cupressales</taxon>
        <taxon>Taxaceae</taxon>
        <taxon>Taxus</taxon>
    </lineage>
</organism>
<sequence>MSTDGPKANGTSGPKGRAGRGNPNWLKREKNWLTAERVAFGTNGTKRREPAEPGEMSQ</sequence>
<feature type="region of interest" description="Disordered" evidence="1">
    <location>
        <begin position="1"/>
        <end position="58"/>
    </location>
</feature>
<evidence type="ECO:0000256" key="1">
    <source>
        <dbReference type="SAM" id="MobiDB-lite"/>
    </source>
</evidence>
<accession>A0AA38CKX9</accession>
<keyword evidence="3" id="KW-1185">Reference proteome</keyword>
<evidence type="ECO:0000313" key="2">
    <source>
        <dbReference type="EMBL" id="KAH9303456.1"/>
    </source>
</evidence>
<evidence type="ECO:0000313" key="3">
    <source>
        <dbReference type="Proteomes" id="UP000824469"/>
    </source>
</evidence>
<protein>
    <submittedName>
        <fullName evidence="2">Uncharacterized protein</fullName>
    </submittedName>
</protein>